<dbReference type="Proteomes" id="UP000234579">
    <property type="component" value="Unassembled WGS sequence"/>
</dbReference>
<dbReference type="PANTHER" id="PTHR30283">
    <property type="entry name" value="PEROXIDE STRESS RESPONSE PROTEIN YAAA"/>
    <property type="match status" value="1"/>
</dbReference>
<dbReference type="PANTHER" id="PTHR30283:SF4">
    <property type="entry name" value="PEROXIDE STRESS RESISTANCE PROTEIN YAAA"/>
    <property type="match status" value="1"/>
</dbReference>
<gene>
    <name evidence="2" type="ORF">CYR79_02330</name>
</gene>
<sequence>MQIIISPAKQMKACDDFEVLGQPRFLNESKLLMTYLQALSLEELQALWRCSDKLALENYQRIRDFSFERQLSPAVFTYVGLQFQALGADVFTQAQLNYVQKHLYILSGLYGLLRPFDGINLYRLEMQAKLKGFSSPTLYQFWADKLYRELFAPGELVLNLASKEYAKAVSPYLQAGDRFVSCRFAQRQNGKLVVKATAAKQARGDMVAYLAKVKAQGLEAVKSYQGYGYHYSEADSTASELVFVKQ</sequence>
<comment type="caution">
    <text evidence="2">The sequence shown here is derived from an EMBL/GenBank/DDBJ whole genome shotgun (WGS) entry which is preliminary data.</text>
</comment>
<organism evidence="2 3">
    <name type="scientific">Ligilactobacillus agilis</name>
    <dbReference type="NCBI Taxonomy" id="1601"/>
    <lineage>
        <taxon>Bacteria</taxon>
        <taxon>Bacillati</taxon>
        <taxon>Bacillota</taxon>
        <taxon>Bacilli</taxon>
        <taxon>Lactobacillales</taxon>
        <taxon>Lactobacillaceae</taxon>
        <taxon>Ligilactobacillus</taxon>
    </lineage>
</organism>
<name>A0A2I2ACV4_9LACO</name>
<protein>
    <recommendedName>
        <fullName evidence="1">UPF0246 protein CYR79_02330</fullName>
    </recommendedName>
</protein>
<accession>A0A2I2ACV4</accession>
<evidence type="ECO:0000313" key="2">
    <source>
        <dbReference type="EMBL" id="PLA77208.1"/>
    </source>
</evidence>
<dbReference type="RefSeq" id="WP_101811364.1">
    <property type="nucleotide sequence ID" value="NZ_CALVBX010000015.1"/>
</dbReference>
<proteinExistence type="inferred from homology"/>
<dbReference type="InterPro" id="IPR005583">
    <property type="entry name" value="YaaA"/>
</dbReference>
<reference evidence="3" key="1">
    <citation type="submission" date="2017-12" db="EMBL/GenBank/DDBJ databases">
        <authorList>
            <person name="Christensen H."/>
        </authorList>
    </citation>
    <scope>NUCLEOTIDE SEQUENCE [LARGE SCALE GENOMIC DNA]</scope>
    <source>
        <strain evidence="3">268A</strain>
    </source>
</reference>
<evidence type="ECO:0000256" key="1">
    <source>
        <dbReference type="HAMAP-Rule" id="MF_00652"/>
    </source>
</evidence>
<dbReference type="GO" id="GO:0005829">
    <property type="term" value="C:cytosol"/>
    <property type="evidence" value="ECO:0007669"/>
    <property type="project" value="TreeGrafter"/>
</dbReference>
<dbReference type="GO" id="GO:0033194">
    <property type="term" value="P:response to hydroperoxide"/>
    <property type="evidence" value="ECO:0007669"/>
    <property type="project" value="TreeGrafter"/>
</dbReference>
<dbReference type="AlphaFoldDB" id="A0A2I2ACV4"/>
<dbReference type="NCBIfam" id="NF002543">
    <property type="entry name" value="PRK02101.1-4"/>
    <property type="match status" value="1"/>
</dbReference>
<comment type="similarity">
    <text evidence="1">Belongs to the UPF0246 family.</text>
</comment>
<dbReference type="HAMAP" id="MF_00652">
    <property type="entry name" value="UPF0246"/>
    <property type="match status" value="1"/>
</dbReference>
<dbReference type="EMBL" id="PKGI01000010">
    <property type="protein sequence ID" value="PLA77208.1"/>
    <property type="molecule type" value="Genomic_DNA"/>
</dbReference>
<evidence type="ECO:0000313" key="3">
    <source>
        <dbReference type="Proteomes" id="UP000234579"/>
    </source>
</evidence>
<dbReference type="Pfam" id="PF03883">
    <property type="entry name" value="H2O2_YaaD"/>
    <property type="match status" value="1"/>
</dbReference>